<keyword evidence="7 13" id="KW-0406">Ion transport</keyword>
<dbReference type="InterPro" id="IPR000711">
    <property type="entry name" value="ATPase_OSCP/dsu"/>
</dbReference>
<gene>
    <name evidence="13" type="primary">atpF</name>
    <name evidence="15" type="ORF">SAMN05216212_1755</name>
</gene>
<dbReference type="Pfam" id="PF00213">
    <property type="entry name" value="OSCP"/>
    <property type="match status" value="1"/>
</dbReference>
<evidence type="ECO:0000256" key="12">
    <source>
        <dbReference type="ARBA" id="ARBA00037847"/>
    </source>
</evidence>
<reference evidence="16" key="1">
    <citation type="submission" date="2016-10" db="EMBL/GenBank/DDBJ databases">
        <authorList>
            <person name="Varghese N."/>
            <person name="Submissions S."/>
        </authorList>
    </citation>
    <scope>NUCLEOTIDE SEQUENCE [LARGE SCALE GENOMIC DNA]</scope>
    <source>
        <strain evidence="16">CGMCC 1.10658</strain>
    </source>
</reference>
<dbReference type="GO" id="GO:0045259">
    <property type="term" value="C:proton-transporting ATP synthase complex"/>
    <property type="evidence" value="ECO:0007669"/>
    <property type="project" value="UniProtKB-KW"/>
</dbReference>
<comment type="function">
    <text evidence="10 13">F(1)F(0) ATP synthase produces ATP from ADP in the presence of a proton or sodium gradient. F-type ATPases consist of two structural domains, F(1) containing the extramembraneous catalytic core and F(0) containing the membrane proton channel, linked together by a central stalk and a peripheral stalk. During catalysis, ATP synthesis in the catalytic domain of F(1) is coupled via a rotary mechanism of the central stalk subunits to proton translocation.</text>
</comment>
<evidence type="ECO:0000256" key="10">
    <source>
        <dbReference type="ARBA" id="ARBA00025198"/>
    </source>
</evidence>
<evidence type="ECO:0000256" key="7">
    <source>
        <dbReference type="ARBA" id="ARBA00023065"/>
    </source>
</evidence>
<comment type="function">
    <text evidence="11">Component of the F(0) channel, it forms part of the peripheral stalk, linking F(1) to F(0). The b'-subunit is a diverged and duplicated form of b found in plants and photosynthetic bacteria.</text>
</comment>
<name>A0A1G8ZU89_9GAMM</name>
<dbReference type="OrthoDB" id="466272at2"/>
<keyword evidence="13" id="KW-1003">Cell membrane</keyword>
<feature type="transmembrane region" description="Helical" evidence="13">
    <location>
        <begin position="6"/>
        <end position="27"/>
    </location>
</feature>
<dbReference type="GO" id="GO:0046961">
    <property type="term" value="F:proton-transporting ATPase activity, rotational mechanism"/>
    <property type="evidence" value="ECO:0007669"/>
    <property type="project" value="TreeGrafter"/>
</dbReference>
<dbReference type="Proteomes" id="UP000199305">
    <property type="component" value="Unassembled WGS sequence"/>
</dbReference>
<dbReference type="InterPro" id="IPR002146">
    <property type="entry name" value="ATP_synth_b/b'su_bac/chlpt"/>
</dbReference>
<keyword evidence="5 13" id="KW-0375">Hydrogen ion transport</keyword>
<feature type="coiled-coil region" evidence="14">
    <location>
        <begin position="41"/>
        <end position="101"/>
    </location>
</feature>
<evidence type="ECO:0000256" key="2">
    <source>
        <dbReference type="ARBA" id="ARBA00022448"/>
    </source>
</evidence>
<dbReference type="EMBL" id="FNFH01000003">
    <property type="protein sequence ID" value="SDK18699.1"/>
    <property type="molecule type" value="Genomic_DNA"/>
</dbReference>
<keyword evidence="2 13" id="KW-0813">Transport</keyword>
<keyword evidence="4 13" id="KW-0812">Transmembrane</keyword>
<dbReference type="Pfam" id="PF00430">
    <property type="entry name" value="ATP-synt_B"/>
    <property type="match status" value="1"/>
</dbReference>
<dbReference type="AlphaFoldDB" id="A0A1G8ZU89"/>
<evidence type="ECO:0000256" key="13">
    <source>
        <dbReference type="HAMAP-Rule" id="MF_01398"/>
    </source>
</evidence>
<dbReference type="PANTHER" id="PTHR33445">
    <property type="entry name" value="ATP SYNTHASE SUBUNIT B', CHLOROPLASTIC"/>
    <property type="match status" value="1"/>
</dbReference>
<sequence>MELNWSTFLLEIINFLILVWLLKRFFYRPVQDVIARRQQRIDQRVAEADKIRADAEQMQQQLSTRLDDWGAEQQQAREQLHRDLKAERAKLERKLEHELQEQRQRAGVLAGRQLREQQLELERQAAEQGVRFAARLLEQAAGPELEKRLQAILVDTLGDLSGAQQEALRAELGRQGVRVEVTSAYPVAAGERAEIREALESLAGSTVEANFVEDPELIAGIQLNIGAWALDCNIREELRGFARIGRADVAGGENPW</sequence>
<evidence type="ECO:0000256" key="14">
    <source>
        <dbReference type="SAM" id="Coils"/>
    </source>
</evidence>
<keyword evidence="9 13" id="KW-0066">ATP synthesis</keyword>
<evidence type="ECO:0000313" key="15">
    <source>
        <dbReference type="EMBL" id="SDK18699.1"/>
    </source>
</evidence>
<evidence type="ECO:0000313" key="16">
    <source>
        <dbReference type="Proteomes" id="UP000199305"/>
    </source>
</evidence>
<evidence type="ECO:0000256" key="5">
    <source>
        <dbReference type="ARBA" id="ARBA00022781"/>
    </source>
</evidence>
<dbReference type="InterPro" id="IPR050059">
    <property type="entry name" value="ATP_synthase_B_chain"/>
</dbReference>
<keyword evidence="14" id="KW-0175">Coiled coil</keyword>
<evidence type="ECO:0000256" key="4">
    <source>
        <dbReference type="ARBA" id="ARBA00022692"/>
    </source>
</evidence>
<dbReference type="RefSeq" id="WP_091512065.1">
    <property type="nucleotide sequence ID" value="NZ_FNFH01000003.1"/>
</dbReference>
<dbReference type="GO" id="GO:0046933">
    <property type="term" value="F:proton-transporting ATP synthase activity, rotational mechanism"/>
    <property type="evidence" value="ECO:0007669"/>
    <property type="project" value="UniProtKB-UniRule"/>
</dbReference>
<organism evidence="15 16">
    <name type="scientific">Microbulbifer yueqingensis</name>
    <dbReference type="NCBI Taxonomy" id="658219"/>
    <lineage>
        <taxon>Bacteria</taxon>
        <taxon>Pseudomonadati</taxon>
        <taxon>Pseudomonadota</taxon>
        <taxon>Gammaproteobacteria</taxon>
        <taxon>Cellvibrionales</taxon>
        <taxon>Microbulbiferaceae</taxon>
        <taxon>Microbulbifer</taxon>
    </lineage>
</organism>
<keyword evidence="16" id="KW-1185">Reference proteome</keyword>
<keyword evidence="8 13" id="KW-0472">Membrane</keyword>
<evidence type="ECO:0000256" key="6">
    <source>
        <dbReference type="ARBA" id="ARBA00022989"/>
    </source>
</evidence>
<comment type="subunit">
    <text evidence="13">F-type ATPases have 2 components, F(1) - the catalytic core - and F(0) - the membrane proton channel. F(1) has five subunits: alpha(3), beta(3), gamma(1), delta(1), epsilon(1). F(0) has three main subunits: a(1), b(2) and c(10-14). The alpha and beta chains form an alternating ring which encloses part of the gamma chain. F(1) is attached to F(0) by a central stalk formed by the gamma and epsilon chains, while a peripheral stalk is formed by the delta and b chains.</text>
</comment>
<accession>A0A1G8ZU89</accession>
<dbReference type="STRING" id="658219.SAMN05216212_1755"/>
<proteinExistence type="inferred from homology"/>
<evidence type="ECO:0000256" key="9">
    <source>
        <dbReference type="ARBA" id="ARBA00023310"/>
    </source>
</evidence>
<keyword evidence="6 13" id="KW-1133">Transmembrane helix</keyword>
<dbReference type="GO" id="GO:0012505">
    <property type="term" value="C:endomembrane system"/>
    <property type="evidence" value="ECO:0007669"/>
    <property type="project" value="UniProtKB-SubCell"/>
</dbReference>
<dbReference type="HAMAP" id="MF_01398">
    <property type="entry name" value="ATP_synth_b_bprime"/>
    <property type="match status" value="1"/>
</dbReference>
<keyword evidence="3 13" id="KW-0138">CF(0)</keyword>
<evidence type="ECO:0000256" key="3">
    <source>
        <dbReference type="ARBA" id="ARBA00022547"/>
    </source>
</evidence>
<dbReference type="CDD" id="cd06503">
    <property type="entry name" value="ATP-synt_Fo_b"/>
    <property type="match status" value="1"/>
</dbReference>
<evidence type="ECO:0000256" key="8">
    <source>
        <dbReference type="ARBA" id="ARBA00023136"/>
    </source>
</evidence>
<comment type="subcellular location">
    <subcellularLocation>
        <location evidence="13">Cell membrane</location>
        <topology evidence="13">Single-pass membrane protein</topology>
    </subcellularLocation>
    <subcellularLocation>
        <location evidence="12">Endomembrane system</location>
        <topology evidence="12">Single-pass membrane protein</topology>
    </subcellularLocation>
</comment>
<protein>
    <recommendedName>
        <fullName evidence="13">ATP synthase subunit b</fullName>
    </recommendedName>
    <alternativeName>
        <fullName evidence="13">ATP synthase F(0) sector subunit b</fullName>
    </alternativeName>
    <alternativeName>
        <fullName evidence="13">ATPase subunit I</fullName>
    </alternativeName>
    <alternativeName>
        <fullName evidence="13">F-type ATPase subunit b</fullName>
        <shortName evidence="13">F-ATPase subunit b</shortName>
    </alternativeName>
</protein>
<dbReference type="GO" id="GO:0005886">
    <property type="term" value="C:plasma membrane"/>
    <property type="evidence" value="ECO:0007669"/>
    <property type="project" value="UniProtKB-SubCell"/>
</dbReference>
<evidence type="ECO:0000256" key="1">
    <source>
        <dbReference type="ARBA" id="ARBA00005513"/>
    </source>
</evidence>
<dbReference type="PANTHER" id="PTHR33445:SF2">
    <property type="entry name" value="ATP SYNTHASE SUBUNIT B', CHLOROPLASTIC"/>
    <property type="match status" value="1"/>
</dbReference>
<comment type="similarity">
    <text evidence="1 13">Belongs to the ATPase B chain family.</text>
</comment>
<evidence type="ECO:0000256" key="11">
    <source>
        <dbReference type="ARBA" id="ARBA00025614"/>
    </source>
</evidence>